<evidence type="ECO:0000313" key="4">
    <source>
        <dbReference type="Proteomes" id="UP000199556"/>
    </source>
</evidence>
<sequence>MKWIKRSLVAVMVLLVVLVALAGVVLITVDPNDYKEEISAAVEQRTGRNLEIRGDIGLSLFPRLGLQLGETTLANAEGFAGEHFARVRQVDVSVALLPLLRRELEVQQVRLEGLDLNLARDAEGRGNWEDLTAAPAAEEAPTPEAEAGEPVPPALRGLDIAGVSVRDARVSWRDAQAGTEMTIDPFDLTLGHLRMGEEAPLEISLRLRMPDPGLDARLETQGLLMLDPAGQRYALRQMVTRMDARGEALPAPVEARLEADLVADLASGLAKVERLTLDALETHWTGLVEVTGLDGNPRVHGELRSGRFNPRKVLKALEMEPPETTDPQVLTQAALDLAFDMQGERVDVDQLLMTLDQSTLSGRAGLQGFAQPAVTFDIDLDRIDLDRYLPPAAEGESGDHGGSGAGTGGGGGDGAGAWPDTSIALPMDTLRGLDLDGTFQVDDFRVSGLQMQGVSLKVKARDGRLDVESIRGNLYDGSLEGRLGLDVRQDTPAYSAEAALSSVRIGPLLEDLTGDGKLTGTGDVNLSLSTRGDSVRALVSALDGKGDLRFRDGAVQGINIAQVIRRAEARLRGRDLEEEDAPRQTDFTELTASFTIDDGLVRNDDLQASSPLLRVRGQGEVDLPPRRLDYRVDTNLVATLEGQGGRPLDNLRNLNLPITVGGTFDDPRIGLDLESVLKARVEQEAEQARQEVEQRAREEADAALREQEQRLKEEAGRLQEELLDRFR</sequence>
<dbReference type="GO" id="GO:0005886">
    <property type="term" value="C:plasma membrane"/>
    <property type="evidence" value="ECO:0007669"/>
    <property type="project" value="TreeGrafter"/>
</dbReference>
<name>A0A1I4PCU7_ECTMO</name>
<reference evidence="3 4" key="1">
    <citation type="submission" date="2016-10" db="EMBL/GenBank/DDBJ databases">
        <authorList>
            <person name="de Groot N.N."/>
        </authorList>
    </citation>
    <scope>NUCLEOTIDE SEQUENCE [LARGE SCALE GENOMIC DNA]</scope>
    <source>
        <strain evidence="3 4">DSM 4180</strain>
    </source>
</reference>
<gene>
    <name evidence="3" type="ORF">SAMN05421721_101161</name>
</gene>
<dbReference type="GO" id="GO:0090313">
    <property type="term" value="P:regulation of protein targeting to membrane"/>
    <property type="evidence" value="ECO:0007669"/>
    <property type="project" value="TreeGrafter"/>
</dbReference>
<dbReference type="AlphaFoldDB" id="A0A1I4PCU7"/>
<evidence type="ECO:0000313" key="3">
    <source>
        <dbReference type="EMBL" id="SFM25356.1"/>
    </source>
</evidence>
<dbReference type="InterPro" id="IPR007844">
    <property type="entry name" value="AsmA"/>
</dbReference>
<feature type="region of interest" description="Disordered" evidence="1">
    <location>
        <begin position="390"/>
        <end position="420"/>
    </location>
</feature>
<dbReference type="Proteomes" id="UP000199556">
    <property type="component" value="Unassembled WGS sequence"/>
</dbReference>
<dbReference type="Pfam" id="PF05170">
    <property type="entry name" value="AsmA"/>
    <property type="match status" value="1"/>
</dbReference>
<dbReference type="InterPro" id="IPR052894">
    <property type="entry name" value="AsmA-related"/>
</dbReference>
<proteinExistence type="predicted"/>
<dbReference type="RefSeq" id="WP_090483294.1">
    <property type="nucleotide sequence ID" value="NZ_FOUO01000001.1"/>
</dbReference>
<feature type="domain" description="AsmA" evidence="2">
    <location>
        <begin position="1"/>
        <end position="605"/>
    </location>
</feature>
<protein>
    <submittedName>
        <fullName evidence="3">AsmA protein</fullName>
    </submittedName>
</protein>
<feature type="compositionally biased region" description="Low complexity" evidence="1">
    <location>
        <begin position="134"/>
        <end position="149"/>
    </location>
</feature>
<feature type="compositionally biased region" description="Gly residues" evidence="1">
    <location>
        <begin position="400"/>
        <end position="415"/>
    </location>
</feature>
<feature type="region of interest" description="Disordered" evidence="1">
    <location>
        <begin position="687"/>
        <end position="708"/>
    </location>
</feature>
<dbReference type="PANTHER" id="PTHR30441:SF4">
    <property type="entry name" value="PROTEIN ASMA"/>
    <property type="match status" value="1"/>
</dbReference>
<dbReference type="OrthoDB" id="9766390at2"/>
<dbReference type="EMBL" id="FOUO01000001">
    <property type="protein sequence ID" value="SFM25356.1"/>
    <property type="molecule type" value="Genomic_DNA"/>
</dbReference>
<keyword evidence="4" id="KW-1185">Reference proteome</keyword>
<evidence type="ECO:0000256" key="1">
    <source>
        <dbReference type="SAM" id="MobiDB-lite"/>
    </source>
</evidence>
<feature type="region of interest" description="Disordered" evidence="1">
    <location>
        <begin position="134"/>
        <end position="153"/>
    </location>
</feature>
<accession>A0A1I4PCU7</accession>
<dbReference type="PANTHER" id="PTHR30441">
    <property type="entry name" value="DUF748 DOMAIN-CONTAINING PROTEIN"/>
    <property type="match status" value="1"/>
</dbReference>
<organism evidence="3 4">
    <name type="scientific">Ectothiorhodospira mobilis</name>
    <dbReference type="NCBI Taxonomy" id="195064"/>
    <lineage>
        <taxon>Bacteria</taxon>
        <taxon>Pseudomonadati</taxon>
        <taxon>Pseudomonadota</taxon>
        <taxon>Gammaproteobacteria</taxon>
        <taxon>Chromatiales</taxon>
        <taxon>Ectothiorhodospiraceae</taxon>
        <taxon>Ectothiorhodospira</taxon>
    </lineage>
</organism>
<evidence type="ECO:0000259" key="2">
    <source>
        <dbReference type="Pfam" id="PF05170"/>
    </source>
</evidence>
<dbReference type="STRING" id="195064.SAMN05421721_101161"/>